<dbReference type="AlphaFoldDB" id="A0A238C3X4"/>
<dbReference type="InterPro" id="IPR001965">
    <property type="entry name" value="Znf_PHD"/>
</dbReference>
<feature type="region of interest" description="Disordered" evidence="6">
    <location>
        <begin position="48"/>
        <end position="80"/>
    </location>
</feature>
<dbReference type="Gene3D" id="3.30.40.10">
    <property type="entry name" value="Zinc/RING finger domain, C3HC4 (zinc finger)"/>
    <property type="match status" value="3"/>
</dbReference>
<evidence type="ECO:0000256" key="4">
    <source>
        <dbReference type="PROSITE-ProRule" id="PRU00146"/>
    </source>
</evidence>
<dbReference type="SUPFAM" id="SSF57903">
    <property type="entry name" value="FYVE/PHD zinc finger"/>
    <property type="match status" value="3"/>
</dbReference>
<evidence type="ECO:0000313" key="9">
    <source>
        <dbReference type="Proteomes" id="UP000242913"/>
    </source>
</evidence>
<dbReference type="Pfam" id="PF00628">
    <property type="entry name" value="PHD"/>
    <property type="match status" value="3"/>
</dbReference>
<dbReference type="CDD" id="cd21085">
    <property type="entry name" value="WH_NTD_PHF10"/>
    <property type="match status" value="1"/>
</dbReference>
<dbReference type="Pfam" id="PF21636">
    <property type="entry name" value="PPP1R21_C"/>
    <property type="match status" value="1"/>
</dbReference>
<evidence type="ECO:0000256" key="6">
    <source>
        <dbReference type="SAM" id="MobiDB-lite"/>
    </source>
</evidence>
<gene>
    <name evidence="8" type="ORF">X798_00678</name>
</gene>
<evidence type="ECO:0000313" key="8">
    <source>
        <dbReference type="EMBL" id="OZC12157.1"/>
    </source>
</evidence>
<dbReference type="PROSITE" id="PS50016">
    <property type="entry name" value="ZF_PHD_2"/>
    <property type="match status" value="2"/>
</dbReference>
<keyword evidence="1" id="KW-0479">Metal-binding</keyword>
<name>A0A238C3X4_9BILA</name>
<dbReference type="GO" id="GO:0005769">
    <property type="term" value="C:early endosome"/>
    <property type="evidence" value="ECO:0007669"/>
    <property type="project" value="TreeGrafter"/>
</dbReference>
<organism evidence="8 9">
    <name type="scientific">Onchocerca flexuosa</name>
    <dbReference type="NCBI Taxonomy" id="387005"/>
    <lineage>
        <taxon>Eukaryota</taxon>
        <taxon>Metazoa</taxon>
        <taxon>Ecdysozoa</taxon>
        <taxon>Nematoda</taxon>
        <taxon>Chromadorea</taxon>
        <taxon>Rhabditida</taxon>
        <taxon>Spirurina</taxon>
        <taxon>Spiruromorpha</taxon>
        <taxon>Filarioidea</taxon>
        <taxon>Onchocercidae</taxon>
        <taxon>Onchocerca</taxon>
    </lineage>
</organism>
<dbReference type="GO" id="GO:0016020">
    <property type="term" value="C:membrane"/>
    <property type="evidence" value="ECO:0007669"/>
    <property type="project" value="TreeGrafter"/>
</dbReference>
<proteinExistence type="predicted"/>
<dbReference type="CDD" id="cd15529">
    <property type="entry name" value="PHD2_PHF10"/>
    <property type="match status" value="1"/>
</dbReference>
<protein>
    <recommendedName>
        <fullName evidence="7">PHD-type domain-containing protein</fullName>
    </recommendedName>
</protein>
<dbReference type="Proteomes" id="UP000242913">
    <property type="component" value="Unassembled WGS sequence"/>
</dbReference>
<keyword evidence="5" id="KW-0175">Coiled coil</keyword>
<feature type="coiled-coil region" evidence="5">
    <location>
        <begin position="1003"/>
        <end position="1037"/>
    </location>
</feature>
<evidence type="ECO:0000256" key="1">
    <source>
        <dbReference type="ARBA" id="ARBA00022723"/>
    </source>
</evidence>
<sequence length="1177" mass="134132">MTHFIIRKFISVMDIVLAGDESSSSKLSEAPTSILTSTTVVDEISDESTKLSLSVPDSESVPHEGTSKSGGKEVRMVKSSSTRVITADTTHMHIEPSHIIEYEWPPKSGERYFIQEQIAELLDVKSFKRKYPELSRHTIEINEREYLLANYKLATAINEHQMHGLTALRAIEVHELMASDYPAIYSEYQRAAADKVKLQMAEEQKRLDAIKLDTKKMDELRKSAIRSAFEFNSEMNAIKRTERRYFWDLQTSIIQSSKNRWKRMPPEYTRPGPYPAALIHGQYQHFYKKFTPNELRRLPLSTVLDYDYLLPPKRPVSPLPVIVHEEEVTATTISDSNDAGQHDNQLELPPPVLLPSNYNDDIKTKLDKMDSQDLTKQQQQQCSICGENEERQMLSCSNCNNVVHPDCAGLPEHVIKVALNYRWNCIECKKCTVCEKPDNEDAMMFCDRCDRGYHTFCVGLSSPPNGNWICSSFCADHIGTAMDSTCSMSTISSNADINTKYQRVAAEYAKLKVQISTLKNAVIAEQAKNEKLSDAMMFCDRCDRGYHTFCVGLSSPPNGNWICSSFCADHIGTAMDSTCSISTLKNAVIAEQAKNEKLSINLHNSESALRKLESEKEGFEFRNSQLVKRVESLQNEIDDIKQASVKKRGLLFQKNSRAERSVELDNEVLQMELQKKVAENETLHKKISELENEYTEATSTLNKQYRNLEIENEKLKEELKKIRTNVVTDQSLDFNAEKQSEIQLAAENASMVEAAVTVNQNLVFHSEGHVAMRETLQILWLDALRIARMLAAGFANLLQLFEQRSTIYPNDSKMEKLPDRTLLEWQELFCENSANENRVSWCGTNLSKCNEEWTASFLTFLRSLVVLSRQIECSQSALELFTLIEKLSASLADCSRAYTAKIFNENRIPTATKRLCCVNECINNCLTSLHRNLNRFIALVQLIMNSSQLKEENFVPENREIACPSLDSAVPNSGVKMLINENDGEAEHKEQQTTKSKSTRSATDFWKSEIESATKRIIELEKEKERIIVNCELLKTKLESLESGIAISEFPCKDAEVICSYFEERIGDLHADIQHIRSRAFYYKHECKDLLKLAKLSKQESETLREELSRVTARESALKEELEMTRKSYEMQLQNLHEHIANLNARLDEQSKALNSFKDVFNGVTSTKQVCAIINYI</sequence>
<evidence type="ECO:0000259" key="7">
    <source>
        <dbReference type="PROSITE" id="PS50016"/>
    </source>
</evidence>
<feature type="domain" description="PHD-type" evidence="7">
    <location>
        <begin position="428"/>
        <end position="476"/>
    </location>
</feature>
<dbReference type="GO" id="GO:0008270">
    <property type="term" value="F:zinc ion binding"/>
    <property type="evidence" value="ECO:0007669"/>
    <property type="project" value="UniProtKB-KW"/>
</dbReference>
<dbReference type="OrthoDB" id="1903104at2759"/>
<accession>A0A238C3X4</accession>
<evidence type="ECO:0000256" key="2">
    <source>
        <dbReference type="ARBA" id="ARBA00022771"/>
    </source>
</evidence>
<feature type="coiled-coil region" evidence="5">
    <location>
        <begin position="1101"/>
        <end position="1160"/>
    </location>
</feature>
<dbReference type="InterPro" id="IPR013083">
    <property type="entry name" value="Znf_RING/FYVE/PHD"/>
</dbReference>
<evidence type="ECO:0000256" key="3">
    <source>
        <dbReference type="ARBA" id="ARBA00022833"/>
    </source>
</evidence>
<dbReference type="EMBL" id="KZ269978">
    <property type="protein sequence ID" value="OZC12157.1"/>
    <property type="molecule type" value="Genomic_DNA"/>
</dbReference>
<keyword evidence="2 4" id="KW-0863">Zinc-finger</keyword>
<feature type="coiled-coil region" evidence="5">
    <location>
        <begin position="595"/>
        <end position="725"/>
    </location>
</feature>
<keyword evidence="9" id="KW-1185">Reference proteome</keyword>
<dbReference type="InterPro" id="IPR040024">
    <property type="entry name" value="PPP1R21"/>
</dbReference>
<feature type="compositionally biased region" description="Basic and acidic residues" evidence="6">
    <location>
        <begin position="60"/>
        <end position="76"/>
    </location>
</feature>
<keyword evidence="3" id="KW-0862">Zinc</keyword>
<dbReference type="InterPro" id="IPR019343">
    <property type="entry name" value="PPP1R21_N"/>
</dbReference>
<dbReference type="PANTHER" id="PTHR21448">
    <property type="entry name" value="SMOOTH MUSCLE MYOSIN HEAVY CHAIN-RELATED"/>
    <property type="match status" value="1"/>
</dbReference>
<evidence type="ECO:0000256" key="5">
    <source>
        <dbReference type="SAM" id="Coils"/>
    </source>
</evidence>
<feature type="domain" description="PHD-type" evidence="7">
    <location>
        <begin position="379"/>
        <end position="431"/>
    </location>
</feature>
<dbReference type="SMART" id="SM01254">
    <property type="entry name" value="KLRAQ"/>
    <property type="match status" value="1"/>
</dbReference>
<reference evidence="8 9" key="1">
    <citation type="submission" date="2015-12" db="EMBL/GenBank/DDBJ databases">
        <title>Draft genome of the nematode, Onchocerca flexuosa.</title>
        <authorList>
            <person name="Mitreva M."/>
        </authorList>
    </citation>
    <scope>NUCLEOTIDE SEQUENCE [LARGE SCALE GENOMIC DNA]</scope>
    <source>
        <strain evidence="8">Red Deer</strain>
    </source>
</reference>
<dbReference type="PANTHER" id="PTHR21448:SF0">
    <property type="entry name" value="PROTEIN PHOSPHATASE 1 REGULATORY SUBUNIT 21"/>
    <property type="match status" value="1"/>
</dbReference>
<dbReference type="InterPro" id="IPR019787">
    <property type="entry name" value="Znf_PHD-finger"/>
</dbReference>
<dbReference type="SMART" id="SM00249">
    <property type="entry name" value="PHD"/>
    <property type="match status" value="3"/>
</dbReference>
<dbReference type="Pfam" id="PF10205">
    <property type="entry name" value="KLRAQ"/>
    <property type="match status" value="1"/>
</dbReference>
<dbReference type="InterPro" id="IPR011011">
    <property type="entry name" value="Znf_FYVE_PHD"/>
</dbReference>
<dbReference type="InterPro" id="IPR049372">
    <property type="entry name" value="PPP1R21_C"/>
</dbReference>